<feature type="transmembrane region" description="Helical" evidence="6">
    <location>
        <begin position="53"/>
        <end position="70"/>
    </location>
</feature>
<keyword evidence="3 6" id="KW-0812">Transmembrane</keyword>
<feature type="transmembrane region" description="Helical" evidence="6">
    <location>
        <begin position="82"/>
        <end position="103"/>
    </location>
</feature>
<feature type="transmembrane region" description="Helical" evidence="6">
    <location>
        <begin position="258"/>
        <end position="276"/>
    </location>
</feature>
<feature type="transmembrane region" description="Helical" evidence="6">
    <location>
        <begin position="283"/>
        <end position="302"/>
    </location>
</feature>
<name>A0ABU1BT73_9BURK</name>
<feature type="transmembrane region" description="Helical" evidence="6">
    <location>
        <begin position="158"/>
        <end position="184"/>
    </location>
</feature>
<keyword evidence="5 6" id="KW-0472">Membrane</keyword>
<evidence type="ECO:0000256" key="2">
    <source>
        <dbReference type="ARBA" id="ARBA00009773"/>
    </source>
</evidence>
<sequence length="367" mass="39421">MNETVKEQVAAAQSASSVKEDRNFIHTTFLFYGVGLLFLFIGSVVWLAYDALLLIFACMLVAVLLYDLSCRLMKLLPVPRSVALALVTLAIVLTLGIGFWLMAPQVAQQANELADAVPKSFERLRSALQEHRLLRSLAVNLPPTEKLMSHLSSALPQAGLFFSGVLGVIGNIAIIAFVGTYFAAQPHVYINAVITLVPHRKRARMREVIEELGATLGQWLFGKIVAMLIVGVVTGVGLALLGVPLALVLGILAGLLDFIPYLGPIMAGVPAVLLALSDSPQLALYVLLLFLGVQILEGYLLLPLIERRTVSLPPALTIIMQVLLGTVFGLAGVALATPLTAVLMVLVTMLYVQDVLGDPVKTPSEQQ</sequence>
<proteinExistence type="inferred from homology"/>
<feature type="transmembrane region" description="Helical" evidence="6">
    <location>
        <begin position="322"/>
        <end position="352"/>
    </location>
</feature>
<evidence type="ECO:0000256" key="4">
    <source>
        <dbReference type="ARBA" id="ARBA00022989"/>
    </source>
</evidence>
<dbReference type="PANTHER" id="PTHR21716:SF62">
    <property type="entry name" value="TRANSPORT PROTEIN YDBI-RELATED"/>
    <property type="match status" value="1"/>
</dbReference>
<organism evidence="7 8">
    <name type="scientific">Keguizhuia sedimenti</name>
    <dbReference type="NCBI Taxonomy" id="3064264"/>
    <lineage>
        <taxon>Bacteria</taxon>
        <taxon>Pseudomonadati</taxon>
        <taxon>Pseudomonadota</taxon>
        <taxon>Betaproteobacteria</taxon>
        <taxon>Burkholderiales</taxon>
        <taxon>Oxalobacteraceae</taxon>
        <taxon>Keguizhuia</taxon>
    </lineage>
</organism>
<dbReference type="RefSeq" id="WP_338438090.1">
    <property type="nucleotide sequence ID" value="NZ_JAUYVH010000016.1"/>
</dbReference>
<dbReference type="PANTHER" id="PTHR21716">
    <property type="entry name" value="TRANSMEMBRANE PROTEIN"/>
    <property type="match status" value="1"/>
</dbReference>
<accession>A0ABU1BT73</accession>
<evidence type="ECO:0000256" key="5">
    <source>
        <dbReference type="ARBA" id="ARBA00023136"/>
    </source>
</evidence>
<dbReference type="InterPro" id="IPR002549">
    <property type="entry name" value="AI-2E-like"/>
</dbReference>
<dbReference type="Proteomes" id="UP001225596">
    <property type="component" value="Unassembled WGS sequence"/>
</dbReference>
<comment type="caution">
    <text evidence="7">The sequence shown here is derived from an EMBL/GenBank/DDBJ whole genome shotgun (WGS) entry which is preliminary data.</text>
</comment>
<evidence type="ECO:0000256" key="1">
    <source>
        <dbReference type="ARBA" id="ARBA00004141"/>
    </source>
</evidence>
<keyword evidence="4 6" id="KW-1133">Transmembrane helix</keyword>
<dbReference type="Pfam" id="PF01594">
    <property type="entry name" value="AI-2E_transport"/>
    <property type="match status" value="1"/>
</dbReference>
<evidence type="ECO:0000256" key="3">
    <source>
        <dbReference type="ARBA" id="ARBA00022692"/>
    </source>
</evidence>
<keyword evidence="8" id="KW-1185">Reference proteome</keyword>
<feature type="transmembrane region" description="Helical" evidence="6">
    <location>
        <begin position="224"/>
        <end position="252"/>
    </location>
</feature>
<feature type="transmembrane region" description="Helical" evidence="6">
    <location>
        <begin position="29"/>
        <end position="47"/>
    </location>
</feature>
<protein>
    <submittedName>
        <fullName evidence="7">AI-2E family transporter</fullName>
    </submittedName>
</protein>
<evidence type="ECO:0000256" key="6">
    <source>
        <dbReference type="SAM" id="Phobius"/>
    </source>
</evidence>
<evidence type="ECO:0000313" key="8">
    <source>
        <dbReference type="Proteomes" id="UP001225596"/>
    </source>
</evidence>
<dbReference type="EMBL" id="JAUYVH010000016">
    <property type="protein sequence ID" value="MDQ9172094.1"/>
    <property type="molecule type" value="Genomic_DNA"/>
</dbReference>
<reference evidence="7 8" key="1">
    <citation type="submission" date="2023-08" db="EMBL/GenBank/DDBJ databases">
        <title>Oxalobacteraceae gen .nov., isolated from river sludge outside the plant.</title>
        <authorList>
            <person name="Zhao S.Y."/>
        </authorList>
    </citation>
    <scope>NUCLEOTIDE SEQUENCE [LARGE SCALE GENOMIC DNA]</scope>
    <source>
        <strain evidence="7 8">R-40</strain>
    </source>
</reference>
<comment type="similarity">
    <text evidence="2">Belongs to the autoinducer-2 exporter (AI-2E) (TC 2.A.86) family.</text>
</comment>
<comment type="subcellular location">
    <subcellularLocation>
        <location evidence="1">Membrane</location>
        <topology evidence="1">Multi-pass membrane protein</topology>
    </subcellularLocation>
</comment>
<gene>
    <name evidence="7" type="ORF">Q8A64_16910</name>
</gene>
<evidence type="ECO:0000313" key="7">
    <source>
        <dbReference type="EMBL" id="MDQ9172094.1"/>
    </source>
</evidence>